<keyword evidence="7" id="KW-0378">Hydrolase</keyword>
<dbReference type="EC" id="3.4.24.82" evidence="15"/>
<dbReference type="InterPro" id="IPR050439">
    <property type="entry name" value="ADAMTS_ADAMTS-like"/>
</dbReference>
<dbReference type="FunFam" id="3.40.390.10:FF:000001">
    <property type="entry name" value="A disintegrin and metalloproteinase with thrombospondin motifs 1"/>
    <property type="match status" value="1"/>
</dbReference>
<dbReference type="Pfam" id="PF00090">
    <property type="entry name" value="TSP_1"/>
    <property type="match status" value="1"/>
</dbReference>
<proteinExistence type="predicted"/>
<dbReference type="Gene3D" id="3.40.390.10">
    <property type="entry name" value="Collagenase (Catalytic Domain)"/>
    <property type="match status" value="1"/>
</dbReference>
<evidence type="ECO:0000313" key="21">
    <source>
        <dbReference type="Ensembl" id="ENSACCP00020013472.1"/>
    </source>
</evidence>
<protein>
    <recommendedName>
        <fullName evidence="16">A disintegrin and metalloproteinase with thrombospondin motifs 4</fullName>
        <ecNumber evidence="15">3.4.24.82</ecNumber>
    </recommendedName>
    <alternativeName>
        <fullName evidence="17">Aggrecanase-1</fullName>
    </alternativeName>
</protein>
<evidence type="ECO:0000256" key="10">
    <source>
        <dbReference type="ARBA" id="ARBA00023145"/>
    </source>
</evidence>
<feature type="region of interest" description="Disordered" evidence="19">
    <location>
        <begin position="49"/>
        <end position="107"/>
    </location>
</feature>
<dbReference type="Pfam" id="PF05986">
    <property type="entry name" value="ADAMTS_spacer1"/>
    <property type="match status" value="1"/>
</dbReference>
<reference evidence="21" key="1">
    <citation type="submission" date="2025-08" db="UniProtKB">
        <authorList>
            <consortium name="Ensembl"/>
        </authorList>
    </citation>
    <scope>IDENTIFICATION</scope>
</reference>
<keyword evidence="5" id="KW-0165">Cleavage on pair of basic residues</keyword>
<dbReference type="SUPFAM" id="SSF82895">
    <property type="entry name" value="TSP-1 type 1 repeat"/>
    <property type="match status" value="1"/>
</dbReference>
<evidence type="ECO:0000256" key="9">
    <source>
        <dbReference type="ARBA" id="ARBA00023049"/>
    </source>
</evidence>
<keyword evidence="22" id="KW-1185">Reference proteome</keyword>
<evidence type="ECO:0000256" key="14">
    <source>
        <dbReference type="ARBA" id="ARBA00038607"/>
    </source>
</evidence>
<keyword evidence="3" id="KW-0272">Extracellular matrix</keyword>
<gene>
    <name evidence="21" type="primary">ADAMTS4</name>
</gene>
<evidence type="ECO:0000259" key="20">
    <source>
        <dbReference type="PROSITE" id="PS50215"/>
    </source>
</evidence>
<feature type="binding site" evidence="18">
    <location>
        <position position="394"/>
    </location>
    <ligand>
        <name>Zn(2+)</name>
        <dbReference type="ChEBI" id="CHEBI:29105"/>
        <note>catalytic</note>
    </ligand>
</feature>
<evidence type="ECO:0000256" key="2">
    <source>
        <dbReference type="ARBA" id="ARBA00022525"/>
    </source>
</evidence>
<feature type="compositionally biased region" description="Low complexity" evidence="19">
    <location>
        <begin position="50"/>
        <end position="80"/>
    </location>
</feature>
<feature type="compositionally biased region" description="Pro residues" evidence="19">
    <location>
        <begin position="93"/>
        <end position="102"/>
    </location>
</feature>
<dbReference type="GO" id="GO:0004222">
    <property type="term" value="F:metalloendopeptidase activity"/>
    <property type="evidence" value="ECO:0007669"/>
    <property type="project" value="InterPro"/>
</dbReference>
<dbReference type="CDD" id="cd04273">
    <property type="entry name" value="ZnMc_ADAMTS_like"/>
    <property type="match status" value="1"/>
</dbReference>
<keyword evidence="6 18" id="KW-0479">Metal-binding</keyword>
<dbReference type="Gene3D" id="2.60.120.830">
    <property type="match status" value="1"/>
</dbReference>
<keyword evidence="12" id="KW-0325">Glycoprotein</keyword>
<evidence type="ECO:0000256" key="6">
    <source>
        <dbReference type="ARBA" id="ARBA00022723"/>
    </source>
</evidence>
<dbReference type="InterPro" id="IPR010294">
    <property type="entry name" value="ADAMTS_spacer1"/>
</dbReference>
<evidence type="ECO:0000313" key="22">
    <source>
        <dbReference type="Proteomes" id="UP000472275"/>
    </source>
</evidence>
<dbReference type="SUPFAM" id="SSF55486">
    <property type="entry name" value="Metalloproteases ('zincins'), catalytic domain"/>
    <property type="match status" value="1"/>
</dbReference>
<dbReference type="InterPro" id="IPR000884">
    <property type="entry name" value="TSP1_rpt"/>
</dbReference>
<evidence type="ECO:0000256" key="13">
    <source>
        <dbReference type="ARBA" id="ARBA00036804"/>
    </source>
</evidence>
<organism evidence="21 22">
    <name type="scientific">Aquila chrysaetos chrysaetos</name>
    <dbReference type="NCBI Taxonomy" id="223781"/>
    <lineage>
        <taxon>Eukaryota</taxon>
        <taxon>Metazoa</taxon>
        <taxon>Chordata</taxon>
        <taxon>Craniata</taxon>
        <taxon>Vertebrata</taxon>
        <taxon>Euteleostomi</taxon>
        <taxon>Archelosauria</taxon>
        <taxon>Archosauria</taxon>
        <taxon>Dinosauria</taxon>
        <taxon>Saurischia</taxon>
        <taxon>Theropoda</taxon>
        <taxon>Coelurosauria</taxon>
        <taxon>Aves</taxon>
        <taxon>Neognathae</taxon>
        <taxon>Neoaves</taxon>
        <taxon>Telluraves</taxon>
        <taxon>Accipitrimorphae</taxon>
        <taxon>Accipitriformes</taxon>
        <taxon>Accipitridae</taxon>
        <taxon>Accipitrinae</taxon>
        <taxon>Aquila</taxon>
    </lineage>
</organism>
<feature type="binding site" evidence="18">
    <location>
        <position position="384"/>
    </location>
    <ligand>
        <name>Zn(2+)</name>
        <dbReference type="ChEBI" id="CHEBI:29105"/>
        <note>catalytic</note>
    </ligand>
</feature>
<reference evidence="21" key="2">
    <citation type="submission" date="2025-09" db="UniProtKB">
        <authorList>
            <consortium name="Ensembl"/>
        </authorList>
    </citation>
    <scope>IDENTIFICATION</scope>
</reference>
<keyword evidence="2" id="KW-0964">Secreted</keyword>
<evidence type="ECO:0000256" key="4">
    <source>
        <dbReference type="ARBA" id="ARBA00022670"/>
    </source>
</evidence>
<dbReference type="InterPro" id="IPR041645">
    <property type="entry name" value="ADAMTS_CR_2"/>
</dbReference>
<comment type="caution">
    <text evidence="18">Lacks conserved residue(s) required for the propagation of feature annotation.</text>
</comment>
<evidence type="ECO:0000256" key="15">
    <source>
        <dbReference type="ARBA" id="ARBA00039064"/>
    </source>
</evidence>
<evidence type="ECO:0000256" key="1">
    <source>
        <dbReference type="ARBA" id="ARBA00004498"/>
    </source>
</evidence>
<evidence type="ECO:0000256" key="3">
    <source>
        <dbReference type="ARBA" id="ARBA00022530"/>
    </source>
</evidence>
<dbReference type="GeneTree" id="ENSGT00940000160966"/>
<evidence type="ECO:0000256" key="16">
    <source>
        <dbReference type="ARBA" id="ARBA00040099"/>
    </source>
</evidence>
<dbReference type="FunFam" id="2.20.100.10:FF:000006">
    <property type="entry name" value="A disintegrin and metalloproteinase with thrombospondin motifs 1"/>
    <property type="match status" value="1"/>
</dbReference>
<dbReference type="Pfam" id="PF17771">
    <property type="entry name" value="ADAMTS_CR_2"/>
    <property type="match status" value="1"/>
</dbReference>
<evidence type="ECO:0000256" key="19">
    <source>
        <dbReference type="SAM" id="MobiDB-lite"/>
    </source>
</evidence>
<dbReference type="SMART" id="SM00608">
    <property type="entry name" value="ACR"/>
    <property type="match status" value="1"/>
</dbReference>
<dbReference type="GO" id="GO:0006508">
    <property type="term" value="P:proteolysis"/>
    <property type="evidence" value="ECO:0007669"/>
    <property type="project" value="UniProtKB-KW"/>
</dbReference>
<dbReference type="Pfam" id="PF01421">
    <property type="entry name" value="Reprolysin"/>
    <property type="match status" value="1"/>
</dbReference>
<dbReference type="InterPro" id="IPR024079">
    <property type="entry name" value="MetalloPept_cat_dom_sf"/>
</dbReference>
<feature type="compositionally biased region" description="Pro residues" evidence="19">
    <location>
        <begin position="139"/>
        <end position="154"/>
    </location>
</feature>
<dbReference type="GO" id="GO:0031012">
    <property type="term" value="C:extracellular matrix"/>
    <property type="evidence" value="ECO:0007669"/>
    <property type="project" value="TreeGrafter"/>
</dbReference>
<keyword evidence="11" id="KW-1015">Disulfide bond</keyword>
<sequence>MLVRGSWRGDPGAGVPAKRSQRGDAVRGSQRGDFGAGVWVRVSRRGDVGAGVAARGSRCGASPGPALLPGDPALPSRNSPGGPGPPPRRRGSPAPPRPPGAPAGPAVASRCRGVAVVSRCPGHAPRAPGMGWARGGPGRPSPPSPGAPPGPAPRGRPGRQAAGTLWGEGGGGNRGRGGALVPSPQTPGCTGQGCARCWGAPAGMCTVLEGTGWVGGAGGHRHASPLPQRPASPQRFASVPRYVEMLVVADESMAQFHGAGLRRYLLTVLAAAARSFRHSSLGNAVELRVTRLVVLGQGTPGPPTTPNAAQMLRNFCQWQKGLNVPDEDSPLHFDTAILFTRQDLCGAATCDTLGMADVGTICDPERSCAIVEDDGLQSAFTAAHELGHIFNMLHDTSQPCRELNSRSGATRRVMAPVLSSLEPGEMWSPCSAHFITDFLDNGHGQCLLDKPSEWLQLPSVLPGSIYPVLRQCQLAFGPDSRHCGDLQPPCASLWCTGRVSGRSVCQTKHFPWADGTPCAPGKVCMDGLCVGISHMQKLTTPVDGGWGPWGPWGRCSRTCGGGVQLSHRNCTAPAPRHGGQYCEGKRTRFQSCNVEECPGSTPLTFREEQCCKLTCQSQTLGYYHVLQPRVTQGCVCRVAASPSTAPSPNPSKHLSGGGGVGEMPPVGCHHRPPSNPAVPRSYGYNDVVTIPAGATHLLVRQISAAGSEDIFLALRRPAGGSLLNGGYVLVPSPTDVVLAGGVTLRYSGAIAATEMLTGRGPLREPLVLQVLVVDEQHPPRLKYSFFVPQAQRRPSAAWEKCPGFGSNRFTPRWAEVTASHPGMKLSSVCFQHPLAWRVQGAQT</sequence>
<keyword evidence="4" id="KW-0645">Protease</keyword>
<dbReference type="InterPro" id="IPR036383">
    <property type="entry name" value="TSP1_rpt_sf"/>
</dbReference>
<evidence type="ECO:0000256" key="18">
    <source>
        <dbReference type="PROSITE-ProRule" id="PRU00276"/>
    </source>
</evidence>
<feature type="binding site" evidence="18">
    <location>
        <position position="388"/>
    </location>
    <ligand>
        <name>Zn(2+)</name>
        <dbReference type="ChEBI" id="CHEBI:29105"/>
        <note>catalytic</note>
    </ligand>
</feature>
<evidence type="ECO:0000256" key="17">
    <source>
        <dbReference type="ARBA" id="ARBA00043252"/>
    </source>
</evidence>
<feature type="compositionally biased region" description="Gly residues" evidence="19">
    <location>
        <begin position="166"/>
        <end position="178"/>
    </location>
</feature>
<keyword evidence="8 18" id="KW-0862">Zinc</keyword>
<dbReference type="Proteomes" id="UP000472275">
    <property type="component" value="Chromosome 9"/>
</dbReference>
<dbReference type="GO" id="GO:0046872">
    <property type="term" value="F:metal ion binding"/>
    <property type="evidence" value="ECO:0007669"/>
    <property type="project" value="UniProtKB-KW"/>
</dbReference>
<dbReference type="AlphaFoldDB" id="A0A663EMG3"/>
<dbReference type="GO" id="GO:0030198">
    <property type="term" value="P:extracellular matrix organization"/>
    <property type="evidence" value="ECO:0007669"/>
    <property type="project" value="TreeGrafter"/>
</dbReference>
<evidence type="ECO:0000256" key="11">
    <source>
        <dbReference type="ARBA" id="ARBA00023157"/>
    </source>
</evidence>
<feature type="region of interest" description="Disordered" evidence="19">
    <location>
        <begin position="641"/>
        <end position="661"/>
    </location>
</feature>
<comment type="catalytic activity">
    <reaction evidence="13">
        <text>Glutamyl endopeptidase. Bonds cleaved include 370-Thr-Glu-Gly-Glu-|-Ala-Arg-Gly-Ser-377 in the interglobular domain of mammalian aggrecan.</text>
        <dbReference type="EC" id="3.4.24.82"/>
    </reaction>
</comment>
<evidence type="ECO:0000256" key="5">
    <source>
        <dbReference type="ARBA" id="ARBA00022685"/>
    </source>
</evidence>
<name>A0A663EMG3_AQUCH</name>
<dbReference type="PANTHER" id="PTHR13723:SF38">
    <property type="entry name" value="A DISINTEGRIN AND METALLOPROTEINASE WITH THROMBOSPONDIN MOTIFS 4"/>
    <property type="match status" value="1"/>
</dbReference>
<dbReference type="PANTHER" id="PTHR13723">
    <property type="entry name" value="ADAMTS A DISINTEGRIN AND METALLOPROTEASE WITH THROMBOSPONDIN MOTIFS PROTEASE"/>
    <property type="match status" value="1"/>
</dbReference>
<feature type="active site" evidence="18">
    <location>
        <position position="385"/>
    </location>
</feature>
<keyword evidence="10" id="KW-0865">Zymogen</keyword>
<dbReference type="Gene3D" id="3.40.1620.60">
    <property type="match status" value="1"/>
</dbReference>
<dbReference type="Ensembl" id="ENSACCT00020014082.1">
    <property type="protein sequence ID" value="ENSACCP00020013472.1"/>
    <property type="gene ID" value="ENSACCG00020009251.1"/>
</dbReference>
<dbReference type="InterPro" id="IPR001590">
    <property type="entry name" value="Peptidase_M12B"/>
</dbReference>
<evidence type="ECO:0000256" key="7">
    <source>
        <dbReference type="ARBA" id="ARBA00022801"/>
    </source>
</evidence>
<feature type="region of interest" description="Disordered" evidence="19">
    <location>
        <begin position="122"/>
        <end position="186"/>
    </location>
</feature>
<dbReference type="Gene3D" id="2.20.100.10">
    <property type="entry name" value="Thrombospondin type-1 (TSP1) repeat"/>
    <property type="match status" value="1"/>
</dbReference>
<evidence type="ECO:0000256" key="12">
    <source>
        <dbReference type="ARBA" id="ARBA00023180"/>
    </source>
</evidence>
<comment type="subcellular location">
    <subcellularLocation>
        <location evidence="1">Secreted</location>
        <location evidence="1">Extracellular space</location>
        <location evidence="1">Extracellular matrix</location>
    </subcellularLocation>
</comment>
<dbReference type="InterPro" id="IPR006586">
    <property type="entry name" value="ADAM_Cys-rich"/>
</dbReference>
<feature type="region of interest" description="Disordered" evidence="19">
    <location>
        <begin position="1"/>
        <end position="37"/>
    </location>
</feature>
<comment type="subunit">
    <text evidence="14">Interacts with SRPX2.</text>
</comment>
<accession>A0A663EMG3</accession>
<feature type="domain" description="Peptidase M12B" evidence="20">
    <location>
        <begin position="241"/>
        <end position="451"/>
    </location>
</feature>
<dbReference type="SMART" id="SM00209">
    <property type="entry name" value="TSP1"/>
    <property type="match status" value="1"/>
</dbReference>
<keyword evidence="9" id="KW-0482">Metalloprotease</keyword>
<dbReference type="PROSITE" id="PS50092">
    <property type="entry name" value="TSP1"/>
    <property type="match status" value="1"/>
</dbReference>
<evidence type="ECO:0000256" key="8">
    <source>
        <dbReference type="ARBA" id="ARBA00022833"/>
    </source>
</evidence>
<dbReference type="PROSITE" id="PS50215">
    <property type="entry name" value="ADAM_MEPRO"/>
    <property type="match status" value="1"/>
</dbReference>